<keyword evidence="2" id="KW-0479">Metal-binding</keyword>
<evidence type="ECO:0000256" key="1">
    <source>
        <dbReference type="ARBA" id="ARBA00010211"/>
    </source>
</evidence>
<sequence length="290" mass="31607">MRYHALAGTERSALAVSEGDNAYYDLTSANASVETFCDLARAAHITGRTIDDVAEGLLDDAERLSSAYVDERIERPVVPDEVWATGVTYHISEQAREAESGTPDLYLDVYDGERPEIFFKATESRTVGPHEAVGVRGDSTWDVPEPELAVVLYRGEIVGYTVGNDVSSRSIEGENPLYLPQAKIYDRCCAIGPCVASTESVSDPHELEMSMSIERDGAVLYEESTSTSEMVKSCDELVSYFTRHNAVPEMVVLLTGTALVPEEGFTLKPGDHVSIEIDDIGVLENTVTAV</sequence>
<dbReference type="GO" id="GO:0046872">
    <property type="term" value="F:metal ion binding"/>
    <property type="evidence" value="ECO:0007669"/>
    <property type="project" value="UniProtKB-KW"/>
</dbReference>
<evidence type="ECO:0000256" key="2">
    <source>
        <dbReference type="ARBA" id="ARBA00022723"/>
    </source>
</evidence>
<dbReference type="PANTHER" id="PTHR42796">
    <property type="entry name" value="FUMARYLACETOACETATE HYDROLASE DOMAIN-CONTAINING PROTEIN 2A-RELATED"/>
    <property type="match status" value="1"/>
</dbReference>
<protein>
    <submittedName>
        <fullName evidence="4">Fumarylacetoacetate hydrolase family protein</fullName>
    </submittedName>
</protein>
<dbReference type="InterPro" id="IPR011234">
    <property type="entry name" value="Fumarylacetoacetase-like_C"/>
</dbReference>
<feature type="domain" description="Fumarylacetoacetase-like C-terminal" evidence="3">
    <location>
        <begin position="83"/>
        <end position="287"/>
    </location>
</feature>
<dbReference type="Gene3D" id="3.90.850.10">
    <property type="entry name" value="Fumarylacetoacetase-like, C-terminal domain"/>
    <property type="match status" value="1"/>
</dbReference>
<dbReference type="PANTHER" id="PTHR42796:SF7">
    <property type="entry name" value="2-DEHYDRO-3-DEOXY-D-ARABINONATE DEHYDRATASE"/>
    <property type="match status" value="1"/>
</dbReference>
<dbReference type="SUPFAM" id="SSF56529">
    <property type="entry name" value="FAH"/>
    <property type="match status" value="1"/>
</dbReference>
<dbReference type="InterPro" id="IPR036663">
    <property type="entry name" value="Fumarylacetoacetase_C_sf"/>
</dbReference>
<comment type="caution">
    <text evidence="4">The sequence shown here is derived from an EMBL/GenBank/DDBJ whole genome shotgun (WGS) entry which is preliminary data.</text>
</comment>
<proteinExistence type="inferred from homology"/>
<reference evidence="4 5" key="1">
    <citation type="journal article" date="2019" name="Int. J. Syst. Evol. Microbiol.">
        <title>The Global Catalogue of Microorganisms (GCM) 10K type strain sequencing project: providing services to taxonomists for standard genome sequencing and annotation.</title>
        <authorList>
            <consortium name="The Broad Institute Genomics Platform"/>
            <consortium name="The Broad Institute Genome Sequencing Center for Infectious Disease"/>
            <person name="Wu L."/>
            <person name="Ma J."/>
        </authorList>
    </citation>
    <scope>NUCLEOTIDE SEQUENCE [LARGE SCALE GENOMIC DNA]</scope>
    <source>
        <strain evidence="4 5">DSM 26526</strain>
    </source>
</reference>
<name>A0ABD5XM92_9EURY</name>
<comment type="similarity">
    <text evidence="1">Belongs to the FAH family.</text>
</comment>
<dbReference type="RefSeq" id="WP_390246157.1">
    <property type="nucleotide sequence ID" value="NZ_JBHTAB010000009.1"/>
</dbReference>
<organism evidence="4 5">
    <name type="scientific">Haloferax chudinovii</name>
    <dbReference type="NCBI Taxonomy" id="1109010"/>
    <lineage>
        <taxon>Archaea</taxon>
        <taxon>Methanobacteriati</taxon>
        <taxon>Methanobacteriota</taxon>
        <taxon>Stenosarchaea group</taxon>
        <taxon>Halobacteria</taxon>
        <taxon>Halobacteriales</taxon>
        <taxon>Haloferacaceae</taxon>
        <taxon>Haloferax</taxon>
    </lineage>
</organism>
<dbReference type="EMBL" id="JBHTAB010000009">
    <property type="protein sequence ID" value="MFC7130684.1"/>
    <property type="molecule type" value="Genomic_DNA"/>
</dbReference>
<evidence type="ECO:0000259" key="3">
    <source>
        <dbReference type="Pfam" id="PF01557"/>
    </source>
</evidence>
<gene>
    <name evidence="4" type="ORF">ACFQI8_14980</name>
</gene>
<dbReference type="InterPro" id="IPR051121">
    <property type="entry name" value="FAH"/>
</dbReference>
<accession>A0ABD5XM92</accession>
<dbReference type="Pfam" id="PF01557">
    <property type="entry name" value="FAA_hydrolase"/>
    <property type="match status" value="1"/>
</dbReference>
<dbReference type="Proteomes" id="UP001596460">
    <property type="component" value="Unassembled WGS sequence"/>
</dbReference>
<keyword evidence="4" id="KW-0378">Hydrolase</keyword>
<keyword evidence="5" id="KW-1185">Reference proteome</keyword>
<dbReference type="AlphaFoldDB" id="A0ABD5XM92"/>
<evidence type="ECO:0000313" key="5">
    <source>
        <dbReference type="Proteomes" id="UP001596460"/>
    </source>
</evidence>
<dbReference type="GO" id="GO:0016787">
    <property type="term" value="F:hydrolase activity"/>
    <property type="evidence" value="ECO:0007669"/>
    <property type="project" value="UniProtKB-KW"/>
</dbReference>
<dbReference type="GO" id="GO:0044281">
    <property type="term" value="P:small molecule metabolic process"/>
    <property type="evidence" value="ECO:0007669"/>
    <property type="project" value="UniProtKB-ARBA"/>
</dbReference>
<evidence type="ECO:0000313" key="4">
    <source>
        <dbReference type="EMBL" id="MFC7130684.1"/>
    </source>
</evidence>